<protein>
    <recommendedName>
        <fullName evidence="7">UBR-type domain-containing protein</fullName>
    </recommendedName>
</protein>
<keyword evidence="2" id="KW-0863">Zinc-finger</keyword>
<dbReference type="AlphaFoldDB" id="A0A3S5AKM8"/>
<feature type="compositionally biased region" description="Low complexity" evidence="5">
    <location>
        <begin position="85"/>
        <end position="108"/>
    </location>
</feature>
<dbReference type="OrthoDB" id="30336at2759"/>
<keyword evidence="9" id="KW-1185">Reference proteome</keyword>
<evidence type="ECO:0000259" key="7">
    <source>
        <dbReference type="PROSITE" id="PS51157"/>
    </source>
</evidence>
<dbReference type="EMBL" id="CAAALY010056829">
    <property type="protein sequence ID" value="VEL22517.1"/>
    <property type="molecule type" value="Genomic_DNA"/>
</dbReference>
<dbReference type="PROSITE" id="PS51157">
    <property type="entry name" value="ZF_UBR"/>
    <property type="match status" value="1"/>
</dbReference>
<feature type="region of interest" description="Disordered" evidence="5">
    <location>
        <begin position="40"/>
        <end position="67"/>
    </location>
</feature>
<evidence type="ECO:0000256" key="5">
    <source>
        <dbReference type="SAM" id="MobiDB-lite"/>
    </source>
</evidence>
<feature type="region of interest" description="Disordered" evidence="5">
    <location>
        <begin position="85"/>
        <end position="109"/>
    </location>
</feature>
<feature type="signal peptide" evidence="6">
    <location>
        <begin position="1"/>
        <end position="28"/>
    </location>
</feature>
<evidence type="ECO:0000313" key="9">
    <source>
        <dbReference type="Proteomes" id="UP000784294"/>
    </source>
</evidence>
<dbReference type="PANTHER" id="PTHR21725:SF1">
    <property type="entry name" value="E3 UBIQUITIN-PROTEIN LIGASE UBR4"/>
    <property type="match status" value="1"/>
</dbReference>
<reference evidence="8" key="1">
    <citation type="submission" date="2018-11" db="EMBL/GenBank/DDBJ databases">
        <authorList>
            <consortium name="Pathogen Informatics"/>
        </authorList>
    </citation>
    <scope>NUCLEOTIDE SEQUENCE</scope>
</reference>
<evidence type="ECO:0000256" key="2">
    <source>
        <dbReference type="ARBA" id="ARBA00022771"/>
    </source>
</evidence>
<evidence type="ECO:0000313" key="8">
    <source>
        <dbReference type="EMBL" id="VEL22517.1"/>
    </source>
</evidence>
<feature type="zinc finger region" description="UBR-type" evidence="4">
    <location>
        <begin position="171"/>
        <end position="264"/>
    </location>
</feature>
<accession>A0A3S5AKM8</accession>
<evidence type="ECO:0000256" key="3">
    <source>
        <dbReference type="ARBA" id="ARBA00022833"/>
    </source>
</evidence>
<name>A0A3S5AKM8_9PLAT</name>
<dbReference type="PANTHER" id="PTHR21725">
    <property type="entry name" value="E3 UBIQUITIN-PROTEIN LIGASE UBR4"/>
    <property type="match status" value="1"/>
</dbReference>
<dbReference type="Proteomes" id="UP000784294">
    <property type="component" value="Unassembled WGS sequence"/>
</dbReference>
<evidence type="ECO:0000256" key="4">
    <source>
        <dbReference type="PROSITE-ProRule" id="PRU00508"/>
    </source>
</evidence>
<dbReference type="SMART" id="SM00396">
    <property type="entry name" value="ZnF_UBR1"/>
    <property type="match status" value="1"/>
</dbReference>
<feature type="chain" id="PRO_5018551607" description="UBR-type domain-containing protein" evidence="6">
    <location>
        <begin position="29"/>
        <end position="310"/>
    </location>
</feature>
<evidence type="ECO:0000256" key="6">
    <source>
        <dbReference type="SAM" id="SignalP"/>
    </source>
</evidence>
<dbReference type="GO" id="GO:0008270">
    <property type="term" value="F:zinc ion binding"/>
    <property type="evidence" value="ECO:0007669"/>
    <property type="project" value="UniProtKB-KW"/>
</dbReference>
<dbReference type="Pfam" id="PF02207">
    <property type="entry name" value="zf-UBR"/>
    <property type="match status" value="1"/>
</dbReference>
<dbReference type="InterPro" id="IPR045189">
    <property type="entry name" value="UBR4-like"/>
</dbReference>
<feature type="domain" description="UBR-type" evidence="7">
    <location>
        <begin position="171"/>
        <end position="264"/>
    </location>
</feature>
<keyword evidence="6" id="KW-0732">Signal</keyword>
<feature type="compositionally biased region" description="Polar residues" evidence="5">
    <location>
        <begin position="43"/>
        <end position="62"/>
    </location>
</feature>
<sequence>MGFFFCVTFFLTYSCCIILAAYLQSIDGLPQSPCSPSLLPSQETLTSHGKTESNEISGNDGLTPQGGARHTVRFLRTPQSYSGLSFSSASASNSVTNSGTSSETETSSRNIYQNSHATSCLCTCTNDMYSGKCSISSSNNSVNGDLGSDRSNNVILAGSDGSAAAPKLDDMVCTFGAARRVFVEQHWYYCYTCRMLDSQGVCSTCARVCHAGHDIVYAKSGNFFCDCANGFVPSTTSLTTFGQASIGLPTDRITVPPNCQALHRRVLATTSTKKRLPFARSTHSSVGFRNYRRQFQLDSAIYTPWHSCKL</sequence>
<keyword evidence="3" id="KW-0862">Zinc</keyword>
<comment type="caution">
    <text evidence="8">The sequence shown here is derived from an EMBL/GenBank/DDBJ whole genome shotgun (WGS) entry which is preliminary data.</text>
</comment>
<evidence type="ECO:0000256" key="1">
    <source>
        <dbReference type="ARBA" id="ARBA00022723"/>
    </source>
</evidence>
<dbReference type="InterPro" id="IPR003126">
    <property type="entry name" value="Znf_UBR"/>
</dbReference>
<keyword evidence="1" id="KW-0479">Metal-binding</keyword>
<proteinExistence type="predicted"/>
<gene>
    <name evidence="8" type="ORF">PXEA_LOCUS15957</name>
</gene>
<organism evidence="8 9">
    <name type="scientific">Protopolystoma xenopodis</name>
    <dbReference type="NCBI Taxonomy" id="117903"/>
    <lineage>
        <taxon>Eukaryota</taxon>
        <taxon>Metazoa</taxon>
        <taxon>Spiralia</taxon>
        <taxon>Lophotrochozoa</taxon>
        <taxon>Platyhelminthes</taxon>
        <taxon>Monogenea</taxon>
        <taxon>Polyopisthocotylea</taxon>
        <taxon>Polystomatidea</taxon>
        <taxon>Polystomatidae</taxon>
        <taxon>Protopolystoma</taxon>
    </lineage>
</organism>